<dbReference type="EMBL" id="VSRR010087508">
    <property type="protein sequence ID" value="MPC91367.1"/>
    <property type="molecule type" value="Genomic_DNA"/>
</dbReference>
<protein>
    <submittedName>
        <fullName evidence="2">Uncharacterized protein</fullName>
    </submittedName>
</protein>
<name>A0A5B7JDC8_PORTR</name>
<keyword evidence="3" id="KW-1185">Reference proteome</keyword>
<reference evidence="2 3" key="1">
    <citation type="submission" date="2019-05" db="EMBL/GenBank/DDBJ databases">
        <title>Another draft genome of Portunus trituberculatus and its Hox gene families provides insights of decapod evolution.</title>
        <authorList>
            <person name="Jeong J.-H."/>
            <person name="Song I."/>
            <person name="Kim S."/>
            <person name="Choi T."/>
            <person name="Kim D."/>
            <person name="Ryu S."/>
            <person name="Kim W."/>
        </authorList>
    </citation>
    <scope>NUCLEOTIDE SEQUENCE [LARGE SCALE GENOMIC DNA]</scope>
    <source>
        <tissue evidence="2">Muscle</tissue>
    </source>
</reference>
<comment type="caution">
    <text evidence="2">The sequence shown here is derived from an EMBL/GenBank/DDBJ whole genome shotgun (WGS) entry which is preliminary data.</text>
</comment>
<dbReference type="AlphaFoldDB" id="A0A5B7JDC8"/>
<gene>
    <name evidence="2" type="ORF">E2C01_086398</name>
</gene>
<sequence>MMLSQALRSGGRGVWCPPASSPRPTPHAPAPPLPYWSSLPRDTHTFPPHYTKIHTSLPLFHLASITPTSPPLLVSQ</sequence>
<evidence type="ECO:0000313" key="2">
    <source>
        <dbReference type="EMBL" id="MPC91367.1"/>
    </source>
</evidence>
<evidence type="ECO:0000256" key="1">
    <source>
        <dbReference type="SAM" id="MobiDB-lite"/>
    </source>
</evidence>
<organism evidence="2 3">
    <name type="scientific">Portunus trituberculatus</name>
    <name type="common">Swimming crab</name>
    <name type="synonym">Neptunus trituberculatus</name>
    <dbReference type="NCBI Taxonomy" id="210409"/>
    <lineage>
        <taxon>Eukaryota</taxon>
        <taxon>Metazoa</taxon>
        <taxon>Ecdysozoa</taxon>
        <taxon>Arthropoda</taxon>
        <taxon>Crustacea</taxon>
        <taxon>Multicrustacea</taxon>
        <taxon>Malacostraca</taxon>
        <taxon>Eumalacostraca</taxon>
        <taxon>Eucarida</taxon>
        <taxon>Decapoda</taxon>
        <taxon>Pleocyemata</taxon>
        <taxon>Brachyura</taxon>
        <taxon>Eubrachyura</taxon>
        <taxon>Portunoidea</taxon>
        <taxon>Portunidae</taxon>
        <taxon>Portuninae</taxon>
        <taxon>Portunus</taxon>
    </lineage>
</organism>
<feature type="region of interest" description="Disordered" evidence="1">
    <location>
        <begin position="1"/>
        <end position="34"/>
    </location>
</feature>
<proteinExistence type="predicted"/>
<dbReference type="Proteomes" id="UP000324222">
    <property type="component" value="Unassembled WGS sequence"/>
</dbReference>
<feature type="compositionally biased region" description="Pro residues" evidence="1">
    <location>
        <begin position="19"/>
        <end position="34"/>
    </location>
</feature>
<evidence type="ECO:0000313" key="3">
    <source>
        <dbReference type="Proteomes" id="UP000324222"/>
    </source>
</evidence>
<accession>A0A5B7JDC8</accession>